<evidence type="ECO:0000313" key="6">
    <source>
        <dbReference type="EMBL" id="SVE61761.1"/>
    </source>
</evidence>
<keyword evidence="3" id="KW-0378">Hydrolase</keyword>
<dbReference type="InterPro" id="IPR033704">
    <property type="entry name" value="dUTPase_trimeric"/>
</dbReference>
<dbReference type="NCBIfam" id="NF001862">
    <property type="entry name" value="PRK00601.1"/>
    <property type="match status" value="1"/>
</dbReference>
<evidence type="ECO:0000256" key="1">
    <source>
        <dbReference type="ARBA" id="ARBA00006581"/>
    </source>
</evidence>
<dbReference type="PANTHER" id="PTHR11241">
    <property type="entry name" value="DEOXYURIDINE 5'-TRIPHOSPHATE NUCLEOTIDOHYDROLASE"/>
    <property type="match status" value="1"/>
</dbReference>
<dbReference type="CDD" id="cd07557">
    <property type="entry name" value="trimeric_dUTPase"/>
    <property type="match status" value="1"/>
</dbReference>
<gene>
    <name evidence="6" type="ORF">METZ01_LOCUS514615</name>
</gene>
<dbReference type="EMBL" id="UINC01229868">
    <property type="protein sequence ID" value="SVE61761.1"/>
    <property type="molecule type" value="Genomic_DNA"/>
</dbReference>
<dbReference type="NCBIfam" id="TIGR00576">
    <property type="entry name" value="dut"/>
    <property type="match status" value="1"/>
</dbReference>
<sequence>RVAPRSGLALRNGIDVFAGVIDAGYRGEVGVLLVNFGNKNFSFRKGDRIAQLIIERCHEVDWQEVDELNGTARGDGGFGSSGE</sequence>
<evidence type="ECO:0000259" key="5">
    <source>
        <dbReference type="Pfam" id="PF00692"/>
    </source>
</evidence>
<evidence type="ECO:0000256" key="4">
    <source>
        <dbReference type="ARBA" id="ARBA00023080"/>
    </source>
</evidence>
<proteinExistence type="inferred from homology"/>
<protein>
    <recommendedName>
        <fullName evidence="2">dUTP diphosphatase</fullName>
        <ecNumber evidence="2">3.6.1.23</ecNumber>
    </recommendedName>
</protein>
<dbReference type="AlphaFoldDB" id="A0A383EYD8"/>
<dbReference type="GO" id="GO:0046081">
    <property type="term" value="P:dUTP catabolic process"/>
    <property type="evidence" value="ECO:0007669"/>
    <property type="project" value="InterPro"/>
</dbReference>
<accession>A0A383EYD8</accession>
<dbReference type="EC" id="3.6.1.23" evidence="2"/>
<dbReference type="PANTHER" id="PTHR11241:SF0">
    <property type="entry name" value="DEOXYURIDINE 5'-TRIPHOSPHATE NUCLEOTIDOHYDROLASE"/>
    <property type="match status" value="1"/>
</dbReference>
<dbReference type="InterPro" id="IPR008181">
    <property type="entry name" value="dUTPase"/>
</dbReference>
<dbReference type="Gene3D" id="2.70.40.10">
    <property type="match status" value="1"/>
</dbReference>
<dbReference type="GO" id="GO:0000287">
    <property type="term" value="F:magnesium ion binding"/>
    <property type="evidence" value="ECO:0007669"/>
    <property type="project" value="InterPro"/>
</dbReference>
<dbReference type="InterPro" id="IPR036157">
    <property type="entry name" value="dUTPase-like_sf"/>
</dbReference>
<reference evidence="6" key="1">
    <citation type="submission" date="2018-05" db="EMBL/GenBank/DDBJ databases">
        <authorList>
            <person name="Lanie J.A."/>
            <person name="Ng W.-L."/>
            <person name="Kazmierczak K.M."/>
            <person name="Andrzejewski T.M."/>
            <person name="Davidsen T.M."/>
            <person name="Wayne K.J."/>
            <person name="Tettelin H."/>
            <person name="Glass J.I."/>
            <person name="Rusch D."/>
            <person name="Podicherti R."/>
            <person name="Tsui H.-C.T."/>
            <person name="Winkler M.E."/>
        </authorList>
    </citation>
    <scope>NUCLEOTIDE SEQUENCE</scope>
</reference>
<comment type="similarity">
    <text evidence="1">Belongs to the dUTPase family.</text>
</comment>
<name>A0A383EYD8_9ZZZZ</name>
<evidence type="ECO:0000256" key="3">
    <source>
        <dbReference type="ARBA" id="ARBA00022801"/>
    </source>
</evidence>
<organism evidence="6">
    <name type="scientific">marine metagenome</name>
    <dbReference type="NCBI Taxonomy" id="408172"/>
    <lineage>
        <taxon>unclassified sequences</taxon>
        <taxon>metagenomes</taxon>
        <taxon>ecological metagenomes</taxon>
    </lineage>
</organism>
<feature type="domain" description="dUTPase-like" evidence="5">
    <location>
        <begin position="1"/>
        <end position="82"/>
    </location>
</feature>
<keyword evidence="4" id="KW-0546">Nucleotide metabolism</keyword>
<dbReference type="GO" id="GO:0006226">
    <property type="term" value="P:dUMP biosynthetic process"/>
    <property type="evidence" value="ECO:0007669"/>
    <property type="project" value="InterPro"/>
</dbReference>
<dbReference type="GO" id="GO:0004170">
    <property type="term" value="F:dUTP diphosphatase activity"/>
    <property type="evidence" value="ECO:0007669"/>
    <property type="project" value="UniProtKB-EC"/>
</dbReference>
<evidence type="ECO:0000256" key="2">
    <source>
        <dbReference type="ARBA" id="ARBA00012379"/>
    </source>
</evidence>
<feature type="non-terminal residue" evidence="6">
    <location>
        <position position="1"/>
    </location>
</feature>
<dbReference type="Pfam" id="PF00692">
    <property type="entry name" value="dUTPase"/>
    <property type="match status" value="1"/>
</dbReference>
<dbReference type="SUPFAM" id="SSF51283">
    <property type="entry name" value="dUTPase-like"/>
    <property type="match status" value="1"/>
</dbReference>
<dbReference type="InterPro" id="IPR029054">
    <property type="entry name" value="dUTPase-like"/>
</dbReference>